<evidence type="ECO:0000256" key="3">
    <source>
        <dbReference type="ARBA" id="ARBA00010703"/>
    </source>
</evidence>
<evidence type="ECO:0000256" key="6">
    <source>
        <dbReference type="ARBA" id="ARBA00022691"/>
    </source>
</evidence>
<evidence type="ECO:0000313" key="10">
    <source>
        <dbReference type="Proteomes" id="UP000549394"/>
    </source>
</evidence>
<dbReference type="Pfam" id="PF04072">
    <property type="entry name" value="LCM"/>
    <property type="match status" value="1"/>
</dbReference>
<evidence type="ECO:0000256" key="7">
    <source>
        <dbReference type="PIRNR" id="PIRNR016305"/>
    </source>
</evidence>
<dbReference type="EC" id="2.1.1.233" evidence="7"/>
<dbReference type="InterPro" id="IPR029063">
    <property type="entry name" value="SAM-dependent_MTases_sf"/>
</dbReference>
<dbReference type="OrthoDB" id="203237at2759"/>
<name>A0A7I8VK05_9ANNE</name>
<dbReference type="PANTHER" id="PTHR13600:SF33">
    <property type="entry name" value="LEUCINE CARBOXYL METHYLTRANSFERASE 1"/>
    <property type="match status" value="1"/>
</dbReference>
<dbReference type="FunFam" id="3.40.50.150:FF:000092">
    <property type="entry name" value="Leucine carboxyl methyltransferase 1"/>
    <property type="match status" value="1"/>
</dbReference>
<dbReference type="AlphaFoldDB" id="A0A7I8VK05"/>
<evidence type="ECO:0000313" key="9">
    <source>
        <dbReference type="EMBL" id="CAD5116599.1"/>
    </source>
</evidence>
<dbReference type="SUPFAM" id="SSF53335">
    <property type="entry name" value="S-adenosyl-L-methionine-dependent methyltransferases"/>
    <property type="match status" value="1"/>
</dbReference>
<dbReference type="GO" id="GO:0032259">
    <property type="term" value="P:methylation"/>
    <property type="evidence" value="ECO:0007669"/>
    <property type="project" value="UniProtKB-KW"/>
</dbReference>
<dbReference type="Proteomes" id="UP000549394">
    <property type="component" value="Unassembled WGS sequence"/>
</dbReference>
<protein>
    <recommendedName>
        <fullName evidence="7">Leucine carboxyl methyltransferase 1</fullName>
        <ecNumber evidence="7">2.1.1.233</ecNumber>
    </recommendedName>
</protein>
<dbReference type="InterPro" id="IPR007213">
    <property type="entry name" value="Ppm1/Ppm2/Tcmp"/>
</dbReference>
<accession>A0A7I8VK05</accession>
<feature type="binding site" evidence="8">
    <location>
        <position position="79"/>
    </location>
    <ligand>
        <name>S-adenosyl-L-methionine</name>
        <dbReference type="ChEBI" id="CHEBI:59789"/>
    </ligand>
</feature>
<dbReference type="GO" id="GO:0018423">
    <property type="term" value="F:protein C-terminal leucine carboxyl O-methyltransferase activity"/>
    <property type="evidence" value="ECO:0007669"/>
    <property type="project" value="UniProtKB-EC"/>
</dbReference>
<feature type="binding site" evidence="8">
    <location>
        <position position="54"/>
    </location>
    <ligand>
        <name>S-adenosyl-L-methionine</name>
        <dbReference type="ChEBI" id="CHEBI:59789"/>
    </ligand>
</feature>
<keyword evidence="4 7" id="KW-0489">Methyltransferase</keyword>
<dbReference type="PANTHER" id="PTHR13600">
    <property type="entry name" value="LEUCINE CARBOXYL METHYLTRANSFERASE"/>
    <property type="match status" value="1"/>
</dbReference>
<dbReference type="GO" id="GO:0005829">
    <property type="term" value="C:cytosol"/>
    <property type="evidence" value="ECO:0007669"/>
    <property type="project" value="TreeGrafter"/>
</dbReference>
<keyword evidence="5 7" id="KW-0808">Transferase</keyword>
<feature type="binding site" evidence="8">
    <location>
        <position position="177"/>
    </location>
    <ligand>
        <name>S-adenosyl-L-methionine</name>
        <dbReference type="ChEBI" id="CHEBI:59789"/>
    </ligand>
</feature>
<comment type="caution">
    <text evidence="9">The sequence shown here is derived from an EMBL/GenBank/DDBJ whole genome shotgun (WGS) entry which is preliminary data.</text>
</comment>
<evidence type="ECO:0000256" key="2">
    <source>
        <dbReference type="ARBA" id="ARBA00003455"/>
    </source>
</evidence>
<dbReference type="EMBL" id="CAJFCJ010000006">
    <property type="protein sequence ID" value="CAD5116599.1"/>
    <property type="molecule type" value="Genomic_DNA"/>
</dbReference>
<sequence length="316" mass="37205">MSFNDEAVQFTNDDASCSKSFAIQRGYWNDPYILYFYKQTERKSPEISIGYYARVHSIRYLLKEFIKSVNRNCQIVSLGAGYDTTYWNLKDENLSPRSYIEVDFPNVTMKKCRAIKEQCDLLGKLQSEDDDIQLSKTEIHAFDYHLIAVDLREIKQLEQKLKACFIDKNLPTLFISECVLVYMDVDCSENLLKWIAKEFDKPAFINYEQVNMNDRFGELMITNLRQRGTELQGVRACQNLQTQVDRFEQNGWNHVECMKMIDVYRNLPQVDTQRLEKLERFDEKGLLDQLLEHYCLTWVSKGSQAFDVSEISIRNM</sequence>
<evidence type="ECO:0000256" key="5">
    <source>
        <dbReference type="ARBA" id="ARBA00022679"/>
    </source>
</evidence>
<dbReference type="GO" id="GO:0009966">
    <property type="term" value="P:regulation of signal transduction"/>
    <property type="evidence" value="ECO:0007669"/>
    <property type="project" value="UniProtKB-ARBA"/>
</dbReference>
<evidence type="ECO:0000256" key="1">
    <source>
        <dbReference type="ARBA" id="ARBA00000724"/>
    </source>
</evidence>
<organism evidence="9 10">
    <name type="scientific">Dimorphilus gyrociliatus</name>
    <dbReference type="NCBI Taxonomy" id="2664684"/>
    <lineage>
        <taxon>Eukaryota</taxon>
        <taxon>Metazoa</taxon>
        <taxon>Spiralia</taxon>
        <taxon>Lophotrochozoa</taxon>
        <taxon>Annelida</taxon>
        <taxon>Polychaeta</taxon>
        <taxon>Polychaeta incertae sedis</taxon>
        <taxon>Dinophilidae</taxon>
        <taxon>Dimorphilus</taxon>
    </lineage>
</organism>
<comment type="similarity">
    <text evidence="3 7">Belongs to the methyltransferase superfamily. LCMT family.</text>
</comment>
<reference evidence="9 10" key="1">
    <citation type="submission" date="2020-08" db="EMBL/GenBank/DDBJ databases">
        <authorList>
            <person name="Hejnol A."/>
        </authorList>
    </citation>
    <scope>NUCLEOTIDE SEQUENCE [LARGE SCALE GENOMIC DNA]</scope>
</reference>
<gene>
    <name evidence="9" type="ORF">DGYR_LOCUS5204</name>
</gene>
<proteinExistence type="inferred from homology"/>
<keyword evidence="10" id="KW-1185">Reference proteome</keyword>
<dbReference type="Gene3D" id="3.40.50.150">
    <property type="entry name" value="Vaccinia Virus protein VP39"/>
    <property type="match status" value="1"/>
</dbReference>
<evidence type="ECO:0000256" key="8">
    <source>
        <dbReference type="PIRSR" id="PIRSR016305-1"/>
    </source>
</evidence>
<feature type="binding site" evidence="8">
    <location>
        <begin position="150"/>
        <end position="151"/>
    </location>
    <ligand>
        <name>S-adenosyl-L-methionine</name>
        <dbReference type="ChEBI" id="CHEBI:59789"/>
    </ligand>
</feature>
<keyword evidence="6 7" id="KW-0949">S-adenosyl-L-methionine</keyword>
<comment type="function">
    <text evidence="2 7">Methylates the carboxyl group of the C-terminal leucine residue of protein phosphatase 2A catalytic subunits to form alpha-leucine ester residues.</text>
</comment>
<dbReference type="InterPro" id="IPR016651">
    <property type="entry name" value="LCMT1"/>
</dbReference>
<evidence type="ECO:0000256" key="4">
    <source>
        <dbReference type="ARBA" id="ARBA00022603"/>
    </source>
</evidence>
<comment type="catalytic activity">
    <reaction evidence="1 7">
        <text>[phosphatase 2A protein]-C-terminal L-leucine + S-adenosyl-L-methionine = [phosphatase 2A protein]-C-terminal L-leucine methyl ester + S-adenosyl-L-homocysteine</text>
        <dbReference type="Rhea" id="RHEA:48544"/>
        <dbReference type="Rhea" id="RHEA-COMP:12134"/>
        <dbReference type="Rhea" id="RHEA-COMP:12135"/>
        <dbReference type="ChEBI" id="CHEBI:57856"/>
        <dbReference type="ChEBI" id="CHEBI:59789"/>
        <dbReference type="ChEBI" id="CHEBI:90516"/>
        <dbReference type="ChEBI" id="CHEBI:90517"/>
        <dbReference type="EC" id="2.1.1.233"/>
    </reaction>
</comment>
<dbReference type="PIRSF" id="PIRSF016305">
    <property type="entry name" value="LCM_mtfrase"/>
    <property type="match status" value="1"/>
</dbReference>